<evidence type="ECO:0000256" key="2">
    <source>
        <dbReference type="ARBA" id="ARBA00022448"/>
    </source>
</evidence>
<dbReference type="Proteomes" id="UP001152797">
    <property type="component" value="Unassembled WGS sequence"/>
</dbReference>
<evidence type="ECO:0000313" key="11">
    <source>
        <dbReference type="EMBL" id="CAL1135678.1"/>
    </source>
</evidence>
<dbReference type="EMBL" id="CAMXCT010000702">
    <property type="protein sequence ID" value="CAI3982303.1"/>
    <property type="molecule type" value="Genomic_DNA"/>
</dbReference>
<evidence type="ECO:0000256" key="7">
    <source>
        <dbReference type="SAM" id="MobiDB-lite"/>
    </source>
</evidence>
<dbReference type="Pfam" id="PF01699">
    <property type="entry name" value="Na_Ca_ex"/>
    <property type="match status" value="1"/>
</dbReference>
<feature type="compositionally biased region" description="Acidic residues" evidence="7">
    <location>
        <begin position="311"/>
        <end position="322"/>
    </location>
</feature>
<name>A0A9P1BZV9_9DINO</name>
<keyword evidence="4 8" id="KW-1133">Transmembrane helix</keyword>
<comment type="subcellular location">
    <subcellularLocation>
        <location evidence="1">Endomembrane system</location>
        <topology evidence="1">Multi-pass membrane protein</topology>
    </subcellularLocation>
</comment>
<dbReference type="Gene3D" id="3.40.50.150">
    <property type="entry name" value="Vaccinia Virus protein VP39"/>
    <property type="match status" value="1"/>
</dbReference>
<gene>
    <name evidence="10" type="ORF">C1SCF055_LOCUS10012</name>
</gene>
<evidence type="ECO:0000256" key="8">
    <source>
        <dbReference type="SAM" id="Phobius"/>
    </source>
</evidence>
<evidence type="ECO:0000313" key="12">
    <source>
        <dbReference type="EMBL" id="CAL4769615.1"/>
    </source>
</evidence>
<feature type="transmembrane region" description="Helical" evidence="8">
    <location>
        <begin position="107"/>
        <end position="126"/>
    </location>
</feature>
<feature type="compositionally biased region" description="Basic and acidic residues" evidence="7">
    <location>
        <begin position="415"/>
        <end position="429"/>
    </location>
</feature>
<feature type="compositionally biased region" description="Basic and acidic residues" evidence="7">
    <location>
        <begin position="268"/>
        <end position="279"/>
    </location>
</feature>
<feature type="compositionally biased region" description="Basic and acidic residues" evidence="7">
    <location>
        <begin position="642"/>
        <end position="651"/>
    </location>
</feature>
<evidence type="ECO:0000256" key="4">
    <source>
        <dbReference type="ARBA" id="ARBA00022989"/>
    </source>
</evidence>
<evidence type="ECO:0000256" key="6">
    <source>
        <dbReference type="ARBA" id="ARBA00023136"/>
    </source>
</evidence>
<dbReference type="InterPro" id="IPR044880">
    <property type="entry name" value="NCX_ion-bd_dom_sf"/>
</dbReference>
<feature type="region of interest" description="Disordered" evidence="7">
    <location>
        <begin position="642"/>
        <end position="761"/>
    </location>
</feature>
<dbReference type="GO" id="GO:0015369">
    <property type="term" value="F:calcium:proton antiporter activity"/>
    <property type="evidence" value="ECO:0007669"/>
    <property type="project" value="UniProtKB-ARBA"/>
</dbReference>
<accession>A0A9P1BZV9</accession>
<dbReference type="SUPFAM" id="SSF53335">
    <property type="entry name" value="S-adenosyl-L-methionine-dependent methyltransferases"/>
    <property type="match status" value="1"/>
</dbReference>
<feature type="compositionally biased region" description="Basic residues" evidence="7">
    <location>
        <begin position="717"/>
        <end position="736"/>
    </location>
</feature>
<dbReference type="InterPro" id="IPR004837">
    <property type="entry name" value="NaCa_Exmemb"/>
</dbReference>
<reference evidence="11" key="2">
    <citation type="submission" date="2024-04" db="EMBL/GenBank/DDBJ databases">
        <authorList>
            <person name="Chen Y."/>
            <person name="Shah S."/>
            <person name="Dougan E. K."/>
            <person name="Thang M."/>
            <person name="Chan C."/>
        </authorList>
    </citation>
    <scope>NUCLEOTIDE SEQUENCE [LARGE SCALE GENOMIC DNA]</scope>
</reference>
<keyword evidence="13" id="KW-1185">Reference proteome</keyword>
<protein>
    <submittedName>
        <fullName evidence="12">Vacuolar cation/proton exchanger 5 (Ca(2+)/H(+) antiporter CAX5) (Ca(2+)/H(+) exchanger 5) (Protein CATION EXCHANGER 5)</fullName>
    </submittedName>
</protein>
<evidence type="ECO:0000313" key="10">
    <source>
        <dbReference type="EMBL" id="CAI3982303.1"/>
    </source>
</evidence>
<keyword evidence="2" id="KW-0813">Transport</keyword>
<keyword evidence="5" id="KW-0406">Ion transport</keyword>
<evidence type="ECO:0000259" key="9">
    <source>
        <dbReference type="Pfam" id="PF01699"/>
    </source>
</evidence>
<comment type="caution">
    <text evidence="10">The sequence shown here is derived from an EMBL/GenBank/DDBJ whole genome shotgun (WGS) entry which is preliminary data.</text>
</comment>
<dbReference type="PANTHER" id="PTHR31503:SF22">
    <property type="entry name" value="VACUOLAR CALCIUM ION TRANSPORTER"/>
    <property type="match status" value="1"/>
</dbReference>
<feature type="compositionally biased region" description="Basic and acidic residues" evidence="7">
    <location>
        <begin position="930"/>
        <end position="948"/>
    </location>
</feature>
<feature type="compositionally biased region" description="Low complexity" evidence="7">
    <location>
        <begin position="659"/>
        <end position="668"/>
    </location>
</feature>
<evidence type="ECO:0000256" key="5">
    <source>
        <dbReference type="ARBA" id="ARBA00023065"/>
    </source>
</evidence>
<proteinExistence type="predicted"/>
<evidence type="ECO:0000256" key="1">
    <source>
        <dbReference type="ARBA" id="ARBA00004127"/>
    </source>
</evidence>
<sequence>MCWKTSTVSLLKSFHPETFRTMTLVLRELLNTSATRRAGPSTTDVRWSHPVENIMYKYLSICRHFFSRTSLSALFLGTDDQPALLNVLLVSIPLAFMSRFLGWSEAWVFLSALVGLIPLAERISFVTEDVAKYTNQTLGGLLNATFGNITELVVCIFAIRAGLFRVAQLSMLGSVLSNLLLVLGSAFLIGGCRHKEQNFNRSAAVTNTGLLIFAVLVCRVFKGTPACGACLAGARILGILQSGGLPVCEERRVTGLLRGVAGELADLVESRPAGEETRRGTSPPKGGISGLTPGPNAGVAVKAEEPGSEGSFEEEGEEEEPTCPDQAVEASGEEVDKKDKEPPKEGAVSKDKSKAAEDLEKEPKHKEEQKRPQQNRRSHVAAQLPLLRELQEREKGAGERSPIGGREIEGDTAPQEERETTRAIDEERGSQGCATGASDLPPRQRVQGVDRRPEEETGSVALMPPKAKVRAKAKAKGFPMRRPARVVRPGGLRRPAAAPEGDSPWKRGLPQKLVEVPLTEFATGLFLVAEEADYFGGNIKLAGEITKLEVEKGETTLYLHAKGTDSEALLKAHTSQPQTWFKCHVCPEGCTRQVTGDYVVHLLKGRKGRTEGEEEWTRNLEVMKRGDDKEDELGNLRRRSQEIAQQQREEGLPPEEEPGGTPKGQEGEPSLERKKKKKKEKKKKKDKGLENGRHPALAAQKEVKELYQGTGLDPREHIRRRIQKKAQKFLSKKRSRSSSGASSGSSSTSSPSLEEPRGVEGVFTEDTKVRALAERYPGTLAVEAISAMRRSLLTTSGEEMDESAIRPVALLYYRTVLARRTSGPQSREMLNLSAALDLLVRGKPACAADLIAQRLKAQEAVSQGTSWAVAQRMELPPPELPGLVARAELASARKEEYEEARTRWRAAQGSGGGKNEHKGKGKSGKGEGQPWRREDRRDDGKDKQKGKGSEPGMSKDPPKGAGGMDTFVRNDRGVFEDPGQAANIGEDRFFTPVQKSPDLFPPVPPKNYPGDVPFGATAAPYVSSTFDGIDHHLAADLAATSERRKREMEPFSGKRVCDLGGYVLEELLGVVSLRSSTKGMKGPMKGALNAFVFLERSIDYKGDEVKTARSFSWENIRHALPNEVGRVPLEEVCTLGARHYVQHFDSFIKSPDQWVMGRPPRVMVEDKDWAGVCTGLVESGVCTFLEREEVFATGESLLLNGLFGVTKDEWVGNTEVYRLIMNLVPLNGIAHSLKGDVETLPMWSLMNPFFLQPHEKLLVSSEDVRCFFYTMSVPCSWWKYLAFNKVVPQACLPTHLQGAEVYLAAKVLPMGFLNSVSLAQHVHRNLSLWSAGHDPECDENPPEGEIRKDRPLTVKNPSWRIYLDNYDLLERVNALGVSQQQGTVAPAVLALRQEYEYWDIPRNLKKSVSRQLRAEVQGAQVDGEDGVAFPRETKLAKYLAAALALVQLETVTQRQLQMVCGGKAVRTLPSQRRLEILRFVGLLPLARLDFRIPVHPVVSCSDASTSGGGVCASLGLSAWGRLVVTGSLRGELPELRQEHQVLTIGLFDGIGALRVAADLIGLQLIGHISVESNAQASRVVESHFPDAQFVQDVQAVDWDMVREWARCYSQASVVLLGGGPPCQGVSGLNVDRKRGPARRKIPFIHTCTPHPCIGAQGISLVPSTCFDGKCCLNG</sequence>
<dbReference type="GO" id="GO:0012505">
    <property type="term" value="C:endomembrane system"/>
    <property type="evidence" value="ECO:0007669"/>
    <property type="project" value="UniProtKB-SubCell"/>
</dbReference>
<dbReference type="Gene3D" id="1.20.1420.30">
    <property type="entry name" value="NCX, central ion-binding region"/>
    <property type="match status" value="1"/>
</dbReference>
<feature type="compositionally biased region" description="Basic residues" evidence="7">
    <location>
        <begin position="673"/>
        <end position="686"/>
    </location>
</feature>
<feature type="region of interest" description="Disordered" evidence="7">
    <location>
        <begin position="268"/>
        <end position="461"/>
    </location>
</feature>
<dbReference type="OrthoDB" id="1699231at2759"/>
<dbReference type="InterPro" id="IPR004713">
    <property type="entry name" value="CaH_exchang"/>
</dbReference>
<dbReference type="GO" id="GO:0005774">
    <property type="term" value="C:vacuolar membrane"/>
    <property type="evidence" value="ECO:0007669"/>
    <property type="project" value="UniProtKB-ARBA"/>
</dbReference>
<keyword evidence="6 8" id="KW-0472">Membrane</keyword>
<evidence type="ECO:0000313" key="13">
    <source>
        <dbReference type="Proteomes" id="UP001152797"/>
    </source>
</evidence>
<feature type="compositionally biased region" description="Low complexity" evidence="7">
    <location>
        <begin position="737"/>
        <end position="752"/>
    </location>
</feature>
<feature type="region of interest" description="Disordered" evidence="7">
    <location>
        <begin position="900"/>
        <end position="975"/>
    </location>
</feature>
<dbReference type="PANTHER" id="PTHR31503">
    <property type="entry name" value="VACUOLAR CALCIUM ION TRANSPORTER"/>
    <property type="match status" value="1"/>
</dbReference>
<reference evidence="10" key="1">
    <citation type="submission" date="2022-10" db="EMBL/GenBank/DDBJ databases">
        <authorList>
            <person name="Chen Y."/>
            <person name="Dougan E. K."/>
            <person name="Chan C."/>
            <person name="Rhodes N."/>
            <person name="Thang M."/>
        </authorList>
    </citation>
    <scope>NUCLEOTIDE SEQUENCE</scope>
</reference>
<dbReference type="EMBL" id="CAMXCT020000702">
    <property type="protein sequence ID" value="CAL1135678.1"/>
    <property type="molecule type" value="Genomic_DNA"/>
</dbReference>
<keyword evidence="3 8" id="KW-0812">Transmembrane</keyword>
<dbReference type="InterPro" id="IPR029063">
    <property type="entry name" value="SAM-dependent_MTases_sf"/>
</dbReference>
<feature type="compositionally biased region" description="Basic and acidic residues" evidence="7">
    <location>
        <begin position="389"/>
        <end position="398"/>
    </location>
</feature>
<feature type="transmembrane region" description="Helical" evidence="8">
    <location>
        <begin position="204"/>
        <end position="222"/>
    </location>
</feature>
<feature type="transmembrane region" description="Helical" evidence="8">
    <location>
        <begin position="138"/>
        <end position="159"/>
    </location>
</feature>
<feature type="transmembrane region" description="Helical" evidence="8">
    <location>
        <begin position="83"/>
        <end position="101"/>
    </location>
</feature>
<feature type="domain" description="Sodium/calcium exchanger membrane region" evidence="9">
    <location>
        <begin position="106"/>
        <end position="220"/>
    </location>
</feature>
<feature type="transmembrane region" description="Helical" evidence="8">
    <location>
        <begin position="171"/>
        <end position="192"/>
    </location>
</feature>
<feature type="compositionally biased region" description="Basic and acidic residues" evidence="7">
    <location>
        <begin position="334"/>
        <end position="371"/>
    </location>
</feature>
<evidence type="ECO:0000256" key="3">
    <source>
        <dbReference type="ARBA" id="ARBA00022692"/>
    </source>
</evidence>
<dbReference type="GO" id="GO:0006874">
    <property type="term" value="P:intracellular calcium ion homeostasis"/>
    <property type="evidence" value="ECO:0007669"/>
    <property type="project" value="TreeGrafter"/>
</dbReference>
<dbReference type="EMBL" id="CAMXCT030000702">
    <property type="protein sequence ID" value="CAL4769615.1"/>
    <property type="molecule type" value="Genomic_DNA"/>
</dbReference>
<organism evidence="10">
    <name type="scientific">Cladocopium goreaui</name>
    <dbReference type="NCBI Taxonomy" id="2562237"/>
    <lineage>
        <taxon>Eukaryota</taxon>
        <taxon>Sar</taxon>
        <taxon>Alveolata</taxon>
        <taxon>Dinophyceae</taxon>
        <taxon>Suessiales</taxon>
        <taxon>Symbiodiniaceae</taxon>
        <taxon>Cladocopium</taxon>
    </lineage>
</organism>